<dbReference type="PANTHER" id="PTHR24384:SF189">
    <property type="entry name" value="C2H2-TYPE DOMAIN-CONTAINING PROTEIN-RELATED"/>
    <property type="match status" value="1"/>
</dbReference>
<reference evidence="10" key="1">
    <citation type="submission" date="2020-11" db="EMBL/GenBank/DDBJ databases">
        <authorList>
            <person name="Tran Van P."/>
        </authorList>
    </citation>
    <scope>NUCLEOTIDE SEQUENCE</scope>
</reference>
<protein>
    <submittedName>
        <fullName evidence="10">Uncharacterized protein</fullName>
    </submittedName>
</protein>
<dbReference type="InterPro" id="IPR013087">
    <property type="entry name" value="Znf_C2H2_type"/>
</dbReference>
<dbReference type="PANTHER" id="PTHR24384">
    <property type="entry name" value="FINGER PUTATIVE TRANSCRIPTION FACTOR FAMILY-RELATED"/>
    <property type="match status" value="1"/>
</dbReference>
<keyword evidence="2" id="KW-0479">Metal-binding</keyword>
<dbReference type="GO" id="GO:0008270">
    <property type="term" value="F:zinc ion binding"/>
    <property type="evidence" value="ECO:0007669"/>
    <property type="project" value="UniProtKB-KW"/>
</dbReference>
<keyword evidence="4" id="KW-0863">Zinc-finger</keyword>
<evidence type="ECO:0000256" key="8">
    <source>
        <dbReference type="ARBA" id="ARBA00023163"/>
    </source>
</evidence>
<evidence type="ECO:0000256" key="7">
    <source>
        <dbReference type="ARBA" id="ARBA00023125"/>
    </source>
</evidence>
<dbReference type="SUPFAM" id="SSF57667">
    <property type="entry name" value="beta-beta-alpha zinc fingers"/>
    <property type="match status" value="1"/>
</dbReference>
<dbReference type="AlphaFoldDB" id="A0A7R8WT16"/>
<organism evidence="10">
    <name type="scientific">Cyprideis torosa</name>
    <dbReference type="NCBI Taxonomy" id="163714"/>
    <lineage>
        <taxon>Eukaryota</taxon>
        <taxon>Metazoa</taxon>
        <taxon>Ecdysozoa</taxon>
        <taxon>Arthropoda</taxon>
        <taxon>Crustacea</taxon>
        <taxon>Oligostraca</taxon>
        <taxon>Ostracoda</taxon>
        <taxon>Podocopa</taxon>
        <taxon>Podocopida</taxon>
        <taxon>Cytherocopina</taxon>
        <taxon>Cytheroidea</taxon>
        <taxon>Cytherideidae</taxon>
        <taxon>Cyprideis</taxon>
    </lineage>
</organism>
<keyword evidence="8" id="KW-0804">Transcription</keyword>
<evidence type="ECO:0000313" key="10">
    <source>
        <dbReference type="EMBL" id="CAD7234741.1"/>
    </source>
</evidence>
<evidence type="ECO:0000256" key="4">
    <source>
        <dbReference type="ARBA" id="ARBA00022771"/>
    </source>
</evidence>
<comment type="subcellular location">
    <subcellularLocation>
        <location evidence="1">Nucleus</location>
    </subcellularLocation>
</comment>
<evidence type="ECO:0000256" key="6">
    <source>
        <dbReference type="ARBA" id="ARBA00023015"/>
    </source>
</evidence>
<proteinExistence type="predicted"/>
<dbReference type="InterPro" id="IPR036236">
    <property type="entry name" value="Znf_C2H2_sf"/>
</dbReference>
<keyword evidence="7" id="KW-0238">DNA-binding</keyword>
<keyword evidence="5" id="KW-0862">Zinc</keyword>
<name>A0A7R8WT16_9CRUS</name>
<evidence type="ECO:0000256" key="5">
    <source>
        <dbReference type="ARBA" id="ARBA00022833"/>
    </source>
</evidence>
<dbReference type="GO" id="GO:0005634">
    <property type="term" value="C:nucleus"/>
    <property type="evidence" value="ECO:0007669"/>
    <property type="project" value="UniProtKB-SubCell"/>
</dbReference>
<sequence>MADFQYNPIREELTAVSSVNEENWGSSANSRMQKSANAEKAIYEIEGLAKRFESQSDLACQEENHTGEESYSCEICSWNFCSFEDLELHSLLHTVEVSSNCQQFDQTLASEHYSRKGRQNHVKHEKIHREMLHNSSFRGELFPTISNCKEHERRHIEEKNPHKGNALQMYIMRQSEIELYEI</sequence>
<dbReference type="EMBL" id="OB669686">
    <property type="protein sequence ID" value="CAD7234741.1"/>
    <property type="molecule type" value="Genomic_DNA"/>
</dbReference>
<dbReference type="PROSITE" id="PS00028">
    <property type="entry name" value="ZINC_FINGER_C2H2_1"/>
    <property type="match status" value="1"/>
</dbReference>
<dbReference type="Gene3D" id="3.30.160.60">
    <property type="entry name" value="Classic Zinc Finger"/>
    <property type="match status" value="1"/>
</dbReference>
<keyword evidence="3" id="KW-0677">Repeat</keyword>
<evidence type="ECO:0000256" key="9">
    <source>
        <dbReference type="ARBA" id="ARBA00023242"/>
    </source>
</evidence>
<evidence type="ECO:0000256" key="2">
    <source>
        <dbReference type="ARBA" id="ARBA00022723"/>
    </source>
</evidence>
<keyword evidence="9" id="KW-0539">Nucleus</keyword>
<gene>
    <name evidence="10" type="ORF">CTOB1V02_LOCUS12557</name>
</gene>
<dbReference type="PROSITE" id="PS50157">
    <property type="entry name" value="ZINC_FINGER_C2H2_2"/>
    <property type="match status" value="1"/>
</dbReference>
<evidence type="ECO:0000256" key="1">
    <source>
        <dbReference type="ARBA" id="ARBA00004123"/>
    </source>
</evidence>
<dbReference type="GO" id="GO:0000978">
    <property type="term" value="F:RNA polymerase II cis-regulatory region sequence-specific DNA binding"/>
    <property type="evidence" value="ECO:0007669"/>
    <property type="project" value="TreeGrafter"/>
</dbReference>
<evidence type="ECO:0000256" key="3">
    <source>
        <dbReference type="ARBA" id="ARBA00022737"/>
    </source>
</evidence>
<accession>A0A7R8WT16</accession>
<keyword evidence="6" id="KW-0805">Transcription regulation</keyword>
<dbReference type="GO" id="GO:0000981">
    <property type="term" value="F:DNA-binding transcription factor activity, RNA polymerase II-specific"/>
    <property type="evidence" value="ECO:0007669"/>
    <property type="project" value="TreeGrafter"/>
</dbReference>
<dbReference type="InterPro" id="IPR050752">
    <property type="entry name" value="C2H2-ZF_domain"/>
</dbReference>